<dbReference type="Proteomes" id="UP001498398">
    <property type="component" value="Unassembled WGS sequence"/>
</dbReference>
<comment type="caution">
    <text evidence="1">The sequence shown here is derived from an EMBL/GenBank/DDBJ whole genome shotgun (WGS) entry which is preliminary data.</text>
</comment>
<reference evidence="1 2" key="1">
    <citation type="submission" date="2024-01" db="EMBL/GenBank/DDBJ databases">
        <title>A draft genome for the cacao thread blight pathogen Marasmiellus scandens.</title>
        <authorList>
            <person name="Baruah I.K."/>
            <person name="Leung J."/>
            <person name="Bukari Y."/>
            <person name="Amoako-Attah I."/>
            <person name="Meinhardt L.W."/>
            <person name="Bailey B.A."/>
            <person name="Cohen S.P."/>
        </authorList>
    </citation>
    <scope>NUCLEOTIDE SEQUENCE [LARGE SCALE GENOMIC DNA]</scope>
    <source>
        <strain evidence="1 2">GH-19</strain>
    </source>
</reference>
<evidence type="ECO:0000313" key="2">
    <source>
        <dbReference type="Proteomes" id="UP001498398"/>
    </source>
</evidence>
<name>A0ABR1IQS4_9AGAR</name>
<evidence type="ECO:0000313" key="1">
    <source>
        <dbReference type="EMBL" id="KAK7438735.1"/>
    </source>
</evidence>
<keyword evidence="2" id="KW-1185">Reference proteome</keyword>
<organism evidence="1 2">
    <name type="scientific">Marasmiellus scandens</name>
    <dbReference type="NCBI Taxonomy" id="2682957"/>
    <lineage>
        <taxon>Eukaryota</taxon>
        <taxon>Fungi</taxon>
        <taxon>Dikarya</taxon>
        <taxon>Basidiomycota</taxon>
        <taxon>Agaricomycotina</taxon>
        <taxon>Agaricomycetes</taxon>
        <taxon>Agaricomycetidae</taxon>
        <taxon>Agaricales</taxon>
        <taxon>Marasmiineae</taxon>
        <taxon>Omphalotaceae</taxon>
        <taxon>Marasmiellus</taxon>
    </lineage>
</organism>
<accession>A0ABR1IQS4</accession>
<protein>
    <submittedName>
        <fullName evidence="1">Uncharacterized protein</fullName>
    </submittedName>
</protein>
<dbReference type="EMBL" id="JBANRG010000077">
    <property type="protein sequence ID" value="KAK7438735.1"/>
    <property type="molecule type" value="Genomic_DNA"/>
</dbReference>
<sequence>MVLGEGGSELAADILGDVLTFSTRFEFHQSKNETSQNRVFSASTAGSSSASTNSTNFALPFNADVPIYDARATTAFNVFEDLARIDTILPRLNSDIPPQSLAVVASTITTIPNSRGPRLKVNFNIRFAILLGIPKLPPPTPTA</sequence>
<proteinExistence type="predicted"/>
<gene>
    <name evidence="1" type="ORF">VKT23_017865</name>
</gene>